<gene>
    <name evidence="2" type="ORF">BDV98DRAFT_413981</name>
</gene>
<dbReference type="AlphaFoldDB" id="A0A5C3QN84"/>
<protein>
    <submittedName>
        <fullName evidence="2">Uncharacterized protein</fullName>
    </submittedName>
</protein>
<evidence type="ECO:0000256" key="1">
    <source>
        <dbReference type="SAM" id="MobiDB-lite"/>
    </source>
</evidence>
<evidence type="ECO:0000313" key="3">
    <source>
        <dbReference type="Proteomes" id="UP000305067"/>
    </source>
</evidence>
<accession>A0A5C3QN84</accession>
<evidence type="ECO:0000313" key="2">
    <source>
        <dbReference type="EMBL" id="TFL03047.1"/>
    </source>
</evidence>
<dbReference type="Proteomes" id="UP000305067">
    <property type="component" value="Unassembled WGS sequence"/>
</dbReference>
<name>A0A5C3QN84_9AGAR</name>
<reference evidence="2 3" key="1">
    <citation type="journal article" date="2019" name="Nat. Ecol. Evol.">
        <title>Megaphylogeny resolves global patterns of mushroom evolution.</title>
        <authorList>
            <person name="Varga T."/>
            <person name="Krizsan K."/>
            <person name="Foldi C."/>
            <person name="Dima B."/>
            <person name="Sanchez-Garcia M."/>
            <person name="Sanchez-Ramirez S."/>
            <person name="Szollosi G.J."/>
            <person name="Szarkandi J.G."/>
            <person name="Papp V."/>
            <person name="Albert L."/>
            <person name="Andreopoulos W."/>
            <person name="Angelini C."/>
            <person name="Antonin V."/>
            <person name="Barry K.W."/>
            <person name="Bougher N.L."/>
            <person name="Buchanan P."/>
            <person name="Buyck B."/>
            <person name="Bense V."/>
            <person name="Catcheside P."/>
            <person name="Chovatia M."/>
            <person name="Cooper J."/>
            <person name="Damon W."/>
            <person name="Desjardin D."/>
            <person name="Finy P."/>
            <person name="Geml J."/>
            <person name="Haridas S."/>
            <person name="Hughes K."/>
            <person name="Justo A."/>
            <person name="Karasinski D."/>
            <person name="Kautmanova I."/>
            <person name="Kiss B."/>
            <person name="Kocsube S."/>
            <person name="Kotiranta H."/>
            <person name="LaButti K.M."/>
            <person name="Lechner B.E."/>
            <person name="Liimatainen K."/>
            <person name="Lipzen A."/>
            <person name="Lukacs Z."/>
            <person name="Mihaltcheva S."/>
            <person name="Morgado L.N."/>
            <person name="Niskanen T."/>
            <person name="Noordeloos M.E."/>
            <person name="Ohm R.A."/>
            <person name="Ortiz-Santana B."/>
            <person name="Ovrebo C."/>
            <person name="Racz N."/>
            <person name="Riley R."/>
            <person name="Savchenko A."/>
            <person name="Shiryaev A."/>
            <person name="Soop K."/>
            <person name="Spirin V."/>
            <person name="Szebenyi C."/>
            <person name="Tomsovsky M."/>
            <person name="Tulloss R.E."/>
            <person name="Uehling J."/>
            <person name="Grigoriev I.V."/>
            <person name="Vagvolgyi C."/>
            <person name="Papp T."/>
            <person name="Martin F.M."/>
            <person name="Miettinen O."/>
            <person name="Hibbett D.S."/>
            <person name="Nagy L.G."/>
        </authorList>
    </citation>
    <scope>NUCLEOTIDE SEQUENCE [LARGE SCALE GENOMIC DNA]</scope>
    <source>
        <strain evidence="2 3">CBS 309.79</strain>
    </source>
</reference>
<proteinExistence type="predicted"/>
<sequence>MCSTFIIPRLYSITFMATLNSRMNVRWSFDASAGSQQTGLDFQACQHTAFWQDLETHDPSSPTAAHNERHEMAGLVFAPMDARSSHTAHDHEERDAPPKSTSKSSQSQNTDPVEFESREFTV</sequence>
<keyword evidence="3" id="KW-1185">Reference proteome</keyword>
<feature type="compositionally biased region" description="Low complexity" evidence="1">
    <location>
        <begin position="98"/>
        <end position="110"/>
    </location>
</feature>
<feature type="region of interest" description="Disordered" evidence="1">
    <location>
        <begin position="55"/>
        <end position="122"/>
    </location>
</feature>
<dbReference type="EMBL" id="ML178821">
    <property type="protein sequence ID" value="TFL03047.1"/>
    <property type="molecule type" value="Genomic_DNA"/>
</dbReference>
<feature type="compositionally biased region" description="Basic and acidic residues" evidence="1">
    <location>
        <begin position="83"/>
        <end position="97"/>
    </location>
</feature>
<organism evidence="2 3">
    <name type="scientific">Pterulicium gracile</name>
    <dbReference type="NCBI Taxonomy" id="1884261"/>
    <lineage>
        <taxon>Eukaryota</taxon>
        <taxon>Fungi</taxon>
        <taxon>Dikarya</taxon>
        <taxon>Basidiomycota</taxon>
        <taxon>Agaricomycotina</taxon>
        <taxon>Agaricomycetes</taxon>
        <taxon>Agaricomycetidae</taxon>
        <taxon>Agaricales</taxon>
        <taxon>Pleurotineae</taxon>
        <taxon>Pterulaceae</taxon>
        <taxon>Pterulicium</taxon>
    </lineage>
</organism>